<dbReference type="EMBL" id="PKPP01001738">
    <property type="protein sequence ID" value="PWA80318.1"/>
    <property type="molecule type" value="Genomic_DNA"/>
</dbReference>
<dbReference type="GO" id="GO:0051213">
    <property type="term" value="F:dioxygenase activity"/>
    <property type="evidence" value="ECO:0007669"/>
    <property type="project" value="UniProtKB-KW"/>
</dbReference>
<comment type="similarity">
    <text evidence="2 8">Belongs to the class-II DAHP synthase family.</text>
</comment>
<dbReference type="SUPFAM" id="SSF51569">
    <property type="entry name" value="Aldolase"/>
    <property type="match status" value="1"/>
</dbReference>
<dbReference type="Gene3D" id="3.20.20.70">
    <property type="entry name" value="Aldolase class I"/>
    <property type="match status" value="1"/>
</dbReference>
<comment type="pathway">
    <text evidence="1 8">Metabolic intermediate biosynthesis; chorismate biosynthesis; chorismate from D-erythrose 4-phosphate and phosphoenolpyruvate: step 1/7.</text>
</comment>
<evidence type="ECO:0000256" key="4">
    <source>
        <dbReference type="ARBA" id="ARBA00022679"/>
    </source>
</evidence>
<dbReference type="AlphaFoldDB" id="A0A2U1P3J4"/>
<keyword evidence="8" id="KW-0934">Plastid</keyword>
<dbReference type="UniPathway" id="UPA00053">
    <property type="reaction ID" value="UER00084"/>
</dbReference>
<evidence type="ECO:0000256" key="7">
    <source>
        <dbReference type="PIRSR" id="PIRSR602480-1"/>
    </source>
</evidence>
<dbReference type="Proteomes" id="UP000245207">
    <property type="component" value="Unassembled WGS sequence"/>
</dbReference>
<dbReference type="STRING" id="35608.A0A2U1P3J4"/>
<dbReference type="OrthoDB" id="288590at2759"/>
<keyword evidence="9" id="KW-0560">Oxidoreductase</keyword>
<dbReference type="GO" id="GO:0009073">
    <property type="term" value="P:aromatic amino acid family biosynthetic process"/>
    <property type="evidence" value="ECO:0007669"/>
    <property type="project" value="UniProtKB-KW"/>
</dbReference>
<organism evidence="9 10">
    <name type="scientific">Artemisia annua</name>
    <name type="common">Sweet wormwood</name>
    <dbReference type="NCBI Taxonomy" id="35608"/>
    <lineage>
        <taxon>Eukaryota</taxon>
        <taxon>Viridiplantae</taxon>
        <taxon>Streptophyta</taxon>
        <taxon>Embryophyta</taxon>
        <taxon>Tracheophyta</taxon>
        <taxon>Spermatophyta</taxon>
        <taxon>Magnoliopsida</taxon>
        <taxon>eudicotyledons</taxon>
        <taxon>Gunneridae</taxon>
        <taxon>Pentapetalae</taxon>
        <taxon>asterids</taxon>
        <taxon>campanulids</taxon>
        <taxon>Asterales</taxon>
        <taxon>Asteraceae</taxon>
        <taxon>Asteroideae</taxon>
        <taxon>Anthemideae</taxon>
        <taxon>Artemisiinae</taxon>
        <taxon>Artemisia</taxon>
    </lineage>
</organism>
<keyword evidence="8" id="KW-0150">Chloroplast</keyword>
<evidence type="ECO:0000256" key="3">
    <source>
        <dbReference type="ARBA" id="ARBA00022605"/>
    </source>
</evidence>
<dbReference type="Pfam" id="PF01474">
    <property type="entry name" value="DAHP_synth_2"/>
    <property type="match status" value="1"/>
</dbReference>
<evidence type="ECO:0000256" key="8">
    <source>
        <dbReference type="RuleBase" id="RU363071"/>
    </source>
</evidence>
<dbReference type="GO" id="GO:0008652">
    <property type="term" value="P:amino acid biosynthetic process"/>
    <property type="evidence" value="ECO:0007669"/>
    <property type="project" value="UniProtKB-KW"/>
</dbReference>
<keyword evidence="5 8" id="KW-0057">Aromatic amino acid biosynthesis</keyword>
<dbReference type="GO" id="GO:0009507">
    <property type="term" value="C:chloroplast"/>
    <property type="evidence" value="ECO:0007669"/>
    <property type="project" value="UniProtKB-SubCell"/>
</dbReference>
<reference evidence="9 10" key="1">
    <citation type="journal article" date="2018" name="Mol. Plant">
        <title>The genome of Artemisia annua provides insight into the evolution of Asteraceae family and artemisinin biosynthesis.</title>
        <authorList>
            <person name="Shen Q."/>
            <person name="Zhang L."/>
            <person name="Liao Z."/>
            <person name="Wang S."/>
            <person name="Yan T."/>
            <person name="Shi P."/>
            <person name="Liu M."/>
            <person name="Fu X."/>
            <person name="Pan Q."/>
            <person name="Wang Y."/>
            <person name="Lv Z."/>
            <person name="Lu X."/>
            <person name="Zhang F."/>
            <person name="Jiang W."/>
            <person name="Ma Y."/>
            <person name="Chen M."/>
            <person name="Hao X."/>
            <person name="Li L."/>
            <person name="Tang Y."/>
            <person name="Lv G."/>
            <person name="Zhou Y."/>
            <person name="Sun X."/>
            <person name="Brodelius P.E."/>
            <person name="Rose J.K.C."/>
            <person name="Tang K."/>
        </authorList>
    </citation>
    <scope>NUCLEOTIDE SEQUENCE [LARGE SCALE GENOMIC DNA]</scope>
    <source>
        <strain evidence="10">cv. Huhao1</strain>
        <tissue evidence="9">Leaf</tissue>
    </source>
</reference>
<comment type="caution">
    <text evidence="9">The sequence shown here is derived from an EMBL/GenBank/DDBJ whole genome shotgun (WGS) entry which is preliminary data.</text>
</comment>
<sequence length="644" mass="72915">MARTRSLQKTSVFSEFVFIGQEQDELYKKGQKLGEKKTEFAGCNSHCERKLISCKNTPIGSFKVSLEVVAIGCPVPLLDVVDSRELVKLIDILNPENKPGRITIITRMQAENMIMKLPHLIRADHRRYHDVHAIDEWWTVQLLRIRHFLFIFGFSPGVMNAMQTNIQKLIFMSVQVRISFIEPDWEVVPEICRQALKDWDEAVVSLGDELMSNLCEGLGVKSDKLKCLEGRMCPHKHEVVPTRSKLQFTNFLIATFISDVPTQTGSGPNVLHEKSMRVCSVTREHFYGEDTALEAMHLANFKSVHGLYPCSSLPTVESDTETDYPCKSVGHVCDKVRVLDFAHGVVRFHDNFSYCSHGISEGRGTTHESMHDAAGVSKFHESKTSFGHRQKQTYIGLHQRYKLAYPTLHLVDGQPFVAESHVIQPPALAIHAPPASGFAAPNSTGSVSYLKTPSHCYMAATFAIYLVVSWVANLLSLDTELPFLYLCSSPKRTFLSSLAHRIYGYSLVWVKMGLLKILQRTGEEVGLFDQQFKEVKTELLKHPHLLLQIEKLSRRAIPTRITHVAVAIEVSDGLSCLYTSRTTCRWVVALFYGVVKLPNIIEMQNKIARSDKYMKQSVANGKIQQEALEIILLKIKIYRYRHTL</sequence>
<keyword evidence="4 8" id="KW-0808">Transferase</keyword>
<dbReference type="EC" id="2.5.1.54" evidence="8"/>
<comment type="subcellular location">
    <subcellularLocation>
        <location evidence="8">Plastid</location>
        <location evidence="8">Chloroplast</location>
    </subcellularLocation>
</comment>
<keyword evidence="8" id="KW-0809">Transit peptide</keyword>
<dbReference type="PANTHER" id="PTHR21337:SF0">
    <property type="entry name" value="PHOSPHO-2-DEHYDRO-3-DEOXYHEPTONATE ALDOLASE"/>
    <property type="match status" value="1"/>
</dbReference>
<evidence type="ECO:0000313" key="10">
    <source>
        <dbReference type="Proteomes" id="UP000245207"/>
    </source>
</evidence>
<comment type="catalytic activity">
    <reaction evidence="6 8">
        <text>D-erythrose 4-phosphate + phosphoenolpyruvate + H2O = 7-phospho-2-dehydro-3-deoxy-D-arabino-heptonate + phosphate</text>
        <dbReference type="Rhea" id="RHEA:14717"/>
        <dbReference type="ChEBI" id="CHEBI:15377"/>
        <dbReference type="ChEBI" id="CHEBI:16897"/>
        <dbReference type="ChEBI" id="CHEBI:43474"/>
        <dbReference type="ChEBI" id="CHEBI:58394"/>
        <dbReference type="ChEBI" id="CHEBI:58702"/>
        <dbReference type="EC" id="2.5.1.54"/>
    </reaction>
</comment>
<dbReference type="InterPro" id="IPR013785">
    <property type="entry name" value="Aldolase_TIM"/>
</dbReference>
<gene>
    <name evidence="9" type="ORF">CTI12_AA197860</name>
</gene>
<proteinExistence type="inferred from homology"/>
<evidence type="ECO:0000256" key="5">
    <source>
        <dbReference type="ARBA" id="ARBA00023141"/>
    </source>
</evidence>
<evidence type="ECO:0000256" key="2">
    <source>
        <dbReference type="ARBA" id="ARBA00008911"/>
    </source>
</evidence>
<evidence type="ECO:0000256" key="6">
    <source>
        <dbReference type="ARBA" id="ARBA00047508"/>
    </source>
</evidence>
<dbReference type="PANTHER" id="PTHR21337">
    <property type="entry name" value="PHOSPHO-2-DEHYDRO-3-DEOXYHEPTONATE ALDOLASE 1, 2"/>
    <property type="match status" value="1"/>
</dbReference>
<feature type="binding site" evidence="7">
    <location>
        <position position="107"/>
    </location>
    <ligand>
        <name>phosphoenolpyruvate</name>
        <dbReference type="ChEBI" id="CHEBI:58702"/>
    </ligand>
</feature>
<dbReference type="InterPro" id="IPR002480">
    <property type="entry name" value="DAHP_synth_2"/>
</dbReference>
<evidence type="ECO:0000313" key="9">
    <source>
        <dbReference type="EMBL" id="PWA80318.1"/>
    </source>
</evidence>
<keyword evidence="10" id="KW-1185">Reference proteome</keyword>
<keyword evidence="3 8" id="KW-0028">Amino-acid biosynthesis</keyword>
<dbReference type="GO" id="GO:0003849">
    <property type="term" value="F:3-deoxy-7-phosphoheptulonate synthase activity"/>
    <property type="evidence" value="ECO:0007669"/>
    <property type="project" value="UniProtKB-EC"/>
</dbReference>
<protein>
    <recommendedName>
        <fullName evidence="8">Phospho-2-dehydro-3-deoxyheptonate aldolase</fullName>
        <ecNumber evidence="8">2.5.1.54</ecNumber>
    </recommendedName>
</protein>
<accession>A0A2U1P3J4</accession>
<evidence type="ECO:0000256" key="1">
    <source>
        <dbReference type="ARBA" id="ARBA00004688"/>
    </source>
</evidence>
<keyword evidence="9" id="KW-0223">Dioxygenase</keyword>
<name>A0A2U1P3J4_ARTAN</name>
<dbReference type="GO" id="GO:0009423">
    <property type="term" value="P:chorismate biosynthetic process"/>
    <property type="evidence" value="ECO:0007669"/>
    <property type="project" value="UniProtKB-UniPathway"/>
</dbReference>